<name>A0A6J8EJZ5_MYTCO</name>
<dbReference type="PANTHER" id="PTHR46289">
    <property type="entry name" value="52 KDA REPRESSOR OF THE INHIBITOR OF THE PROTEIN KINASE-LIKE PROTEIN-RELATED"/>
    <property type="match status" value="1"/>
</dbReference>
<evidence type="ECO:0000259" key="1">
    <source>
        <dbReference type="Pfam" id="PF05699"/>
    </source>
</evidence>
<dbReference type="InterPro" id="IPR008906">
    <property type="entry name" value="HATC_C_dom"/>
</dbReference>
<dbReference type="PANTHER" id="PTHR46289:SF17">
    <property type="entry name" value="HAT C-TERMINAL DIMERISATION DOMAIN-CONTAINING PROTEIN"/>
    <property type="match status" value="1"/>
</dbReference>
<dbReference type="AlphaFoldDB" id="A0A6J8EJZ5"/>
<accession>A0A6J8EJZ5</accession>
<protein>
    <recommendedName>
        <fullName evidence="1">HAT C-terminal dimerisation domain-containing protein</fullName>
    </recommendedName>
</protein>
<dbReference type="EMBL" id="CACVKT020009053">
    <property type="protein sequence ID" value="CAC5419875.1"/>
    <property type="molecule type" value="Genomic_DNA"/>
</dbReference>
<reference evidence="2 3" key="1">
    <citation type="submission" date="2020-06" db="EMBL/GenBank/DDBJ databases">
        <authorList>
            <person name="Li R."/>
            <person name="Bekaert M."/>
        </authorList>
    </citation>
    <scope>NUCLEOTIDE SEQUENCE [LARGE SCALE GENOMIC DNA]</scope>
    <source>
        <strain evidence="3">wild</strain>
    </source>
</reference>
<feature type="domain" description="HAT C-terminal dimerisation" evidence="1">
    <location>
        <begin position="120"/>
        <end position="175"/>
    </location>
</feature>
<organism evidence="2 3">
    <name type="scientific">Mytilus coruscus</name>
    <name type="common">Sea mussel</name>
    <dbReference type="NCBI Taxonomy" id="42192"/>
    <lineage>
        <taxon>Eukaryota</taxon>
        <taxon>Metazoa</taxon>
        <taxon>Spiralia</taxon>
        <taxon>Lophotrochozoa</taxon>
        <taxon>Mollusca</taxon>
        <taxon>Bivalvia</taxon>
        <taxon>Autobranchia</taxon>
        <taxon>Pteriomorphia</taxon>
        <taxon>Mytilida</taxon>
        <taxon>Mytiloidea</taxon>
        <taxon>Mytilidae</taxon>
        <taxon>Mytilinae</taxon>
        <taxon>Mytilus</taxon>
    </lineage>
</organism>
<proteinExistence type="predicted"/>
<dbReference type="InterPro" id="IPR052958">
    <property type="entry name" value="IFN-induced_PKR_regulator"/>
</dbReference>
<dbReference type="Pfam" id="PF05699">
    <property type="entry name" value="Dimer_Tnp_hAT"/>
    <property type="match status" value="1"/>
</dbReference>
<keyword evidence="3" id="KW-1185">Reference proteome</keyword>
<sequence>MPRRCGRQTTRANHPANTPKQYWKVSLYFAFIDHMIMELESRLISSENRFFAQYLLPHVVGNITIEQIATLFEKYETDLACNLVEFNREVARWRTRLCITPRDQMPTLLCETLDAVSAVLYPSVDTILSIMLTMPITSATMERSFSVLRRLKTHVRSSMNNDRLSSLALMHIHRDFSVNIDKVMEKFVSTKTRRADFGQF</sequence>
<dbReference type="Proteomes" id="UP000507470">
    <property type="component" value="Unassembled WGS sequence"/>
</dbReference>
<dbReference type="InterPro" id="IPR012337">
    <property type="entry name" value="RNaseH-like_sf"/>
</dbReference>
<evidence type="ECO:0000313" key="3">
    <source>
        <dbReference type="Proteomes" id="UP000507470"/>
    </source>
</evidence>
<evidence type="ECO:0000313" key="2">
    <source>
        <dbReference type="EMBL" id="CAC5419875.1"/>
    </source>
</evidence>
<dbReference type="GO" id="GO:0046983">
    <property type="term" value="F:protein dimerization activity"/>
    <property type="evidence" value="ECO:0007669"/>
    <property type="project" value="InterPro"/>
</dbReference>
<gene>
    <name evidence="2" type="ORF">MCOR_52156</name>
</gene>
<dbReference type="SUPFAM" id="SSF53098">
    <property type="entry name" value="Ribonuclease H-like"/>
    <property type="match status" value="1"/>
</dbReference>
<dbReference type="OrthoDB" id="10037933at2759"/>